<dbReference type="InterPro" id="IPR049539">
    <property type="entry name" value="SPL"/>
</dbReference>
<dbReference type="Gene3D" id="3.40.50.1580">
    <property type="entry name" value="Nucleoside phosphorylase domain"/>
    <property type="match status" value="1"/>
</dbReference>
<dbReference type="InterPro" id="IPR000845">
    <property type="entry name" value="Nucleoside_phosphorylase_d"/>
</dbReference>
<keyword evidence="3" id="KW-1185">Reference proteome</keyword>
<dbReference type="SUPFAM" id="SSF53167">
    <property type="entry name" value="Purine and uridine phosphorylases"/>
    <property type="match status" value="1"/>
</dbReference>
<organism evidence="2 3">
    <name type="scientific">Clostridium algifaecis</name>
    <dbReference type="NCBI Taxonomy" id="1472040"/>
    <lineage>
        <taxon>Bacteria</taxon>
        <taxon>Bacillati</taxon>
        <taxon>Bacillota</taxon>
        <taxon>Clostridia</taxon>
        <taxon>Eubacteriales</taxon>
        <taxon>Clostridiaceae</taxon>
        <taxon>Clostridium</taxon>
    </lineage>
</organism>
<dbReference type="InterPro" id="IPR035994">
    <property type="entry name" value="Nucleoside_phosphorylase_sf"/>
</dbReference>
<sequence length="278" mass="31998">MIFIAAALYCEAKPFIDRFSLKRDNTSNKFQVFKNDDVIFIVTGTGSINIACGCTYLITKFEANKYDTFLNVGICGSIDYNVKIGTAVLCNKIINNSDKREFYPDMIFKHPFKEGSIESFNNVVKKSSLNDNICGDFVDMESAAFFEAVSIFMPQHRIYCLKIVSDYLDSDNLKKEDVANLIKFNCENICSWILDINSEIAKPKDIFSERDMDYISEIVDNLKLSVSMQNELKKLAKGYKIRNENLILALEPFTQIYCQSKYEGKMYFEKLVEQLEMF</sequence>
<proteinExistence type="predicted"/>
<gene>
    <name evidence="2" type="ORF">J2Z42_000081</name>
</gene>
<dbReference type="PANTHER" id="PTHR37822">
    <property type="entry name" value="SPORE PHOTOPRODUCT LYASE-RELATED"/>
    <property type="match status" value="1"/>
</dbReference>
<comment type="caution">
    <text evidence="2">The sequence shown here is derived from an EMBL/GenBank/DDBJ whole genome shotgun (WGS) entry which is preliminary data.</text>
</comment>
<name>A0ABS4KPW6_9CLOT</name>
<dbReference type="Pfam" id="PF01048">
    <property type="entry name" value="PNP_UDP_1"/>
    <property type="match status" value="1"/>
</dbReference>
<protein>
    <submittedName>
        <fullName evidence="2">Nucleoside phosphorylase</fullName>
    </submittedName>
</protein>
<dbReference type="PANTHER" id="PTHR37822:SF2">
    <property type="entry name" value="SPORE PHOTOPRODUCT LYASE"/>
    <property type="match status" value="1"/>
</dbReference>
<evidence type="ECO:0000259" key="1">
    <source>
        <dbReference type="Pfam" id="PF01048"/>
    </source>
</evidence>
<evidence type="ECO:0000313" key="2">
    <source>
        <dbReference type="EMBL" id="MBP2031416.1"/>
    </source>
</evidence>
<reference evidence="2 3" key="1">
    <citation type="submission" date="2021-03" db="EMBL/GenBank/DDBJ databases">
        <title>Genomic Encyclopedia of Type Strains, Phase IV (KMG-IV): sequencing the most valuable type-strain genomes for metagenomic binning, comparative biology and taxonomic classification.</title>
        <authorList>
            <person name="Goeker M."/>
        </authorList>
    </citation>
    <scope>NUCLEOTIDE SEQUENCE [LARGE SCALE GENOMIC DNA]</scope>
    <source>
        <strain evidence="2 3">DSM 28783</strain>
    </source>
</reference>
<dbReference type="Proteomes" id="UP001519307">
    <property type="component" value="Unassembled WGS sequence"/>
</dbReference>
<dbReference type="RefSeq" id="WP_209700383.1">
    <property type="nucleotide sequence ID" value="NZ_JAGGLM010000001.1"/>
</dbReference>
<evidence type="ECO:0000313" key="3">
    <source>
        <dbReference type="Proteomes" id="UP001519307"/>
    </source>
</evidence>
<accession>A0ABS4KPW6</accession>
<feature type="domain" description="Nucleoside phosphorylase" evidence="1">
    <location>
        <begin position="34"/>
        <end position="97"/>
    </location>
</feature>
<dbReference type="EMBL" id="JAGGLM010000001">
    <property type="protein sequence ID" value="MBP2031416.1"/>
    <property type="molecule type" value="Genomic_DNA"/>
</dbReference>